<sequence length="43" mass="5044">MHTKVTETDELDTPVIQTEYQTRLGKQPTFVFKNDDLMLAEMQ</sequence>
<dbReference type="Proteomes" id="UP001569151">
    <property type="component" value="Unassembled WGS sequence"/>
</dbReference>
<organism evidence="1 2">
    <name type="scientific">Vibrio bivalvicida</name>
    <dbReference type="NCBI Taxonomy" id="1276888"/>
    <lineage>
        <taxon>Bacteria</taxon>
        <taxon>Pseudomonadati</taxon>
        <taxon>Pseudomonadota</taxon>
        <taxon>Gammaproteobacteria</taxon>
        <taxon>Vibrionales</taxon>
        <taxon>Vibrionaceae</taxon>
        <taxon>Vibrio</taxon>
        <taxon>Vibrio oreintalis group</taxon>
    </lineage>
</organism>
<evidence type="ECO:0000313" key="2">
    <source>
        <dbReference type="Proteomes" id="UP001569151"/>
    </source>
</evidence>
<evidence type="ECO:0000313" key="1">
    <source>
        <dbReference type="EMBL" id="MEZ8211833.1"/>
    </source>
</evidence>
<proteinExistence type="predicted"/>
<reference evidence="1 2" key="1">
    <citation type="submission" date="2024-06" db="EMBL/GenBank/DDBJ databases">
        <authorList>
            <person name="Steensen K."/>
            <person name="Seneca J."/>
            <person name="Bartlau N."/>
            <person name="Yu A.X."/>
            <person name="Polz M.F."/>
        </authorList>
    </citation>
    <scope>NUCLEOTIDE SEQUENCE [LARGE SCALE GENOMIC DNA]</scope>
    <source>
        <strain evidence="1 2">1F146</strain>
    </source>
</reference>
<gene>
    <name evidence="1" type="ORF">ACED39_24070</name>
</gene>
<dbReference type="EMBL" id="JBGOOS010000087">
    <property type="protein sequence ID" value="MEZ8211833.1"/>
    <property type="molecule type" value="Genomic_DNA"/>
</dbReference>
<name>A0ABV4MQJ0_9VIBR</name>
<protein>
    <submittedName>
        <fullName evidence="1">Uncharacterized protein</fullName>
    </submittedName>
</protein>
<dbReference type="RefSeq" id="WP_371720609.1">
    <property type="nucleotide sequence ID" value="NZ_JBGOOF010000081.1"/>
</dbReference>
<accession>A0ABV4MQJ0</accession>
<comment type="caution">
    <text evidence="1">The sequence shown here is derived from an EMBL/GenBank/DDBJ whole genome shotgun (WGS) entry which is preliminary data.</text>
</comment>
<keyword evidence="2" id="KW-1185">Reference proteome</keyword>